<dbReference type="PROSITE" id="PS00166">
    <property type="entry name" value="ENOYL_COA_HYDRATASE"/>
    <property type="match status" value="1"/>
</dbReference>
<dbReference type="AlphaFoldDB" id="A0A160TNE8"/>
<gene>
    <name evidence="2" type="ORF">MGWOODY_Smn1001</name>
</gene>
<evidence type="ECO:0000313" key="2">
    <source>
        <dbReference type="EMBL" id="CUS46178.1"/>
    </source>
</evidence>
<dbReference type="InterPro" id="IPR029045">
    <property type="entry name" value="ClpP/crotonase-like_dom_sf"/>
</dbReference>
<comment type="similarity">
    <text evidence="1">Belongs to the enoyl-CoA hydratase/isomerase family.</text>
</comment>
<proteinExistence type="inferred from homology"/>
<dbReference type="GO" id="GO:0004300">
    <property type="term" value="F:enoyl-CoA hydratase activity"/>
    <property type="evidence" value="ECO:0007669"/>
    <property type="project" value="UniProtKB-EC"/>
</dbReference>
<dbReference type="PANTHER" id="PTHR11941:SF54">
    <property type="entry name" value="ENOYL-COA HYDRATASE, MITOCHONDRIAL"/>
    <property type="match status" value="1"/>
</dbReference>
<dbReference type="EC" id="4.2.1.17" evidence="2"/>
<dbReference type="InterPro" id="IPR001753">
    <property type="entry name" value="Enoyl-CoA_hydra/iso"/>
</dbReference>
<keyword evidence="2" id="KW-0456">Lyase</keyword>
<organism evidence="2">
    <name type="scientific">hydrothermal vent metagenome</name>
    <dbReference type="NCBI Taxonomy" id="652676"/>
    <lineage>
        <taxon>unclassified sequences</taxon>
        <taxon>metagenomes</taxon>
        <taxon>ecological metagenomes</taxon>
    </lineage>
</organism>
<dbReference type="InterPro" id="IPR018376">
    <property type="entry name" value="Enoyl-CoA_hyd/isom_CS"/>
</dbReference>
<evidence type="ECO:0000256" key="1">
    <source>
        <dbReference type="ARBA" id="ARBA00005254"/>
    </source>
</evidence>
<dbReference type="EMBL" id="CZQE01000346">
    <property type="protein sequence ID" value="CUS46178.1"/>
    <property type="molecule type" value="Genomic_DNA"/>
</dbReference>
<dbReference type="Pfam" id="PF00378">
    <property type="entry name" value="ECH_1"/>
    <property type="match status" value="1"/>
</dbReference>
<dbReference type="PANTHER" id="PTHR11941">
    <property type="entry name" value="ENOYL-COA HYDRATASE-RELATED"/>
    <property type="match status" value="1"/>
</dbReference>
<accession>A0A160TNE8</accession>
<dbReference type="SUPFAM" id="SSF52096">
    <property type="entry name" value="ClpP/crotonase"/>
    <property type="match status" value="1"/>
</dbReference>
<protein>
    <submittedName>
        <fullName evidence="2">Enoyl-CoA hydratase</fullName>
        <ecNumber evidence="2">4.2.1.17</ecNumber>
    </submittedName>
</protein>
<dbReference type="GO" id="GO:0006635">
    <property type="term" value="P:fatty acid beta-oxidation"/>
    <property type="evidence" value="ECO:0007669"/>
    <property type="project" value="TreeGrafter"/>
</dbReference>
<dbReference type="CDD" id="cd06558">
    <property type="entry name" value="crotonase-like"/>
    <property type="match status" value="1"/>
</dbReference>
<name>A0A160TNE8_9ZZZZ</name>
<dbReference type="NCBIfam" id="NF004796">
    <property type="entry name" value="PRK06144.1"/>
    <property type="match status" value="1"/>
</dbReference>
<reference evidence="2" key="1">
    <citation type="submission" date="2015-10" db="EMBL/GenBank/DDBJ databases">
        <authorList>
            <person name="Gilbert D.G."/>
        </authorList>
    </citation>
    <scope>NUCLEOTIDE SEQUENCE</scope>
</reference>
<dbReference type="Gene3D" id="3.90.226.10">
    <property type="entry name" value="2-enoyl-CoA Hydratase, Chain A, domain 1"/>
    <property type="match status" value="1"/>
</dbReference>
<sequence>MSGQTILERDGAIARVRFDNVPAHNALTHRMWVDLHDICVKLANDPTVRVVTFRGTGGKAFISGTDISGFADFSGGQDGVDYENEIDLFMGSIDRIPAVTIAVVEGWAVGGGINISSACDFRVATPNAKFGSPIGRTIGNCLSASSVARVGGAVGVQIARRMVLLGEMITAQELLDNGFLYKIAEPGELDAVVEALVQRAAENAPLTTRTTKETIRRLTFDGLPDIQQLISDVYGSNDFRRGVHDFLAKTKKTPIWSGD</sequence>